<comment type="similarity">
    <text evidence="1 2">Belongs to the UPF0250 family.</text>
</comment>
<dbReference type="Gene3D" id="3.30.70.260">
    <property type="match status" value="1"/>
</dbReference>
<dbReference type="GO" id="GO:0005829">
    <property type="term" value="C:cytosol"/>
    <property type="evidence" value="ECO:0007669"/>
    <property type="project" value="TreeGrafter"/>
</dbReference>
<dbReference type="RefSeq" id="WP_008293927.1">
    <property type="nucleotide sequence ID" value="NZ_CM002299.1"/>
</dbReference>
<dbReference type="PANTHER" id="PTHR38036">
    <property type="entry name" value="UPF0250 PROTEIN YBED"/>
    <property type="match status" value="1"/>
</dbReference>
<dbReference type="PANTHER" id="PTHR38036:SF1">
    <property type="entry name" value="UPF0250 PROTEIN YBED"/>
    <property type="match status" value="1"/>
</dbReference>
<sequence length="98" mass="10810">MADLITGSGADGEEPPKIEFPCDYPVKVLGRNVEEFRPLVLEIFERHAPGFDETTITVRDSRKGNFLSLTVTITATGPEQLEALHQDLRATGLVQMVL</sequence>
<reference evidence="3 4" key="2">
    <citation type="journal article" date="2009" name="PLoS ONE">
        <title>The photosynthetic apparatus and its regulation in the aerobic gammaproteobacterium Congregibacter litoralis gen. nov., sp. nov.</title>
        <authorList>
            <person name="Spring S."/>
            <person name="Lunsdorf H."/>
            <person name="Fuchs B.M."/>
            <person name="Tindall B.J."/>
        </authorList>
    </citation>
    <scope>NUCLEOTIDE SEQUENCE [LARGE SCALE GENOMIC DNA]</scope>
    <source>
        <strain evidence="3">KT71</strain>
    </source>
</reference>
<dbReference type="HOGENOM" id="CLU_161438_1_0_6"/>
<keyword evidence="4" id="KW-1185">Reference proteome</keyword>
<dbReference type="InterPro" id="IPR007454">
    <property type="entry name" value="UPF0250_YbeD-like"/>
</dbReference>
<evidence type="ECO:0000256" key="2">
    <source>
        <dbReference type="HAMAP-Rule" id="MF_00659"/>
    </source>
</evidence>
<dbReference type="STRING" id="314285.KT71_07514"/>
<dbReference type="Pfam" id="PF04359">
    <property type="entry name" value="DUF493"/>
    <property type="match status" value="1"/>
</dbReference>
<gene>
    <name evidence="3" type="ORF">KT71_07514</name>
</gene>
<dbReference type="eggNOG" id="COG2921">
    <property type="taxonomic scope" value="Bacteria"/>
</dbReference>
<name>A4A9P2_9GAMM</name>
<proteinExistence type="inferred from homology"/>
<evidence type="ECO:0000313" key="3">
    <source>
        <dbReference type="EMBL" id="EAQ97209.1"/>
    </source>
</evidence>
<dbReference type="SUPFAM" id="SSF117991">
    <property type="entry name" value="YbeD/HP0495-like"/>
    <property type="match status" value="1"/>
</dbReference>
<reference evidence="3 4" key="1">
    <citation type="journal article" date="2007" name="Proc. Natl. Acad. Sci. U.S.A.">
        <title>Characterization of a marine gammaproteobacterium capable of aerobic anoxygenic photosynthesis.</title>
        <authorList>
            <person name="Fuchs B.M."/>
            <person name="Spring S."/>
            <person name="Teeling H."/>
            <person name="Quast C."/>
            <person name="Wulf J."/>
            <person name="Schattenhofer M."/>
            <person name="Yan S."/>
            <person name="Ferriera S."/>
            <person name="Johnson J."/>
            <person name="Glockner F.O."/>
            <person name="Amann R."/>
        </authorList>
    </citation>
    <scope>NUCLEOTIDE SEQUENCE [LARGE SCALE GENOMIC DNA]</scope>
    <source>
        <strain evidence="3">KT71</strain>
    </source>
</reference>
<evidence type="ECO:0000313" key="4">
    <source>
        <dbReference type="Proteomes" id="UP000019205"/>
    </source>
</evidence>
<dbReference type="EMBL" id="AAOA02000004">
    <property type="protein sequence ID" value="EAQ97209.1"/>
    <property type="molecule type" value="Genomic_DNA"/>
</dbReference>
<evidence type="ECO:0000256" key="1">
    <source>
        <dbReference type="ARBA" id="ARBA00008460"/>
    </source>
</evidence>
<comment type="caution">
    <text evidence="3">The sequence shown here is derived from an EMBL/GenBank/DDBJ whole genome shotgun (WGS) entry which is preliminary data.</text>
</comment>
<dbReference type="HAMAP" id="MF_00659">
    <property type="entry name" value="UPF0250"/>
    <property type="match status" value="1"/>
</dbReference>
<dbReference type="InterPro" id="IPR027471">
    <property type="entry name" value="YbeD-like_sf"/>
</dbReference>
<dbReference type="AlphaFoldDB" id="A4A9P2"/>
<accession>A4A9P2</accession>
<protein>
    <recommendedName>
        <fullName evidence="2">UPF0250 protein KT71_07514</fullName>
    </recommendedName>
</protein>
<organism evidence="3 4">
    <name type="scientific">Congregibacter litoralis KT71</name>
    <dbReference type="NCBI Taxonomy" id="314285"/>
    <lineage>
        <taxon>Bacteria</taxon>
        <taxon>Pseudomonadati</taxon>
        <taxon>Pseudomonadota</taxon>
        <taxon>Gammaproteobacteria</taxon>
        <taxon>Cellvibrionales</taxon>
        <taxon>Halieaceae</taxon>
        <taxon>Congregibacter</taxon>
    </lineage>
</organism>
<dbReference type="Proteomes" id="UP000019205">
    <property type="component" value="Chromosome"/>
</dbReference>